<sequence length="276" mass="31657">MGSLDLPQIVNLTTKVAPFIQAYDFEVYDIVGTVALFQKYRPVVFAIIGVYLTGVYFGQKWMEHRPAYNLSTPLFFWNASLALYSIIGTIRGLPEVLYLLSLPDGTYLSVCAGLPHNYVASFWAMVFALSKIVELGDTAFIILRKQKLIVLHWFHHVATLVMFWIGYENYDPAGRFIILNTFVHSFMYSYYALKAIKVKIPRRISKALTTLQILQMFCGLYVVFSALLFAVQGRPCRRNKNMVYISVSVIASFAILFIHFFKTTYYSRHNIKSKGE</sequence>
<name>A0A8J2KEW5_9HEXA</name>
<evidence type="ECO:0000256" key="2">
    <source>
        <dbReference type="ARBA" id="ARBA00022516"/>
    </source>
</evidence>
<evidence type="ECO:0000256" key="4">
    <source>
        <dbReference type="ARBA" id="ARBA00022692"/>
    </source>
</evidence>
<protein>
    <recommendedName>
        <fullName evidence="10">Elongation of very long chain fatty acids protein</fullName>
        <ecNumber evidence="10">2.3.1.199</ecNumber>
    </recommendedName>
    <alternativeName>
        <fullName evidence="10">Very-long-chain 3-oxoacyl-CoA synthase</fullName>
    </alternativeName>
</protein>
<evidence type="ECO:0000256" key="10">
    <source>
        <dbReference type="RuleBase" id="RU361115"/>
    </source>
</evidence>
<dbReference type="GO" id="GO:0009922">
    <property type="term" value="F:fatty acid elongase activity"/>
    <property type="evidence" value="ECO:0007669"/>
    <property type="project" value="UniProtKB-EC"/>
</dbReference>
<dbReference type="EC" id="2.3.1.199" evidence="10"/>
<proteinExistence type="inferred from homology"/>
<dbReference type="Pfam" id="PF01151">
    <property type="entry name" value="ELO"/>
    <property type="match status" value="1"/>
</dbReference>
<evidence type="ECO:0000256" key="8">
    <source>
        <dbReference type="ARBA" id="ARBA00023136"/>
    </source>
</evidence>
<keyword evidence="8 10" id="KW-0472">Membrane</keyword>
<feature type="transmembrane region" description="Helical" evidence="10">
    <location>
        <begin position="213"/>
        <end position="231"/>
    </location>
</feature>
<evidence type="ECO:0000256" key="7">
    <source>
        <dbReference type="ARBA" id="ARBA00023098"/>
    </source>
</evidence>
<evidence type="ECO:0000256" key="9">
    <source>
        <dbReference type="ARBA" id="ARBA00023160"/>
    </source>
</evidence>
<dbReference type="GO" id="GO:0042761">
    <property type="term" value="P:very long-chain fatty acid biosynthetic process"/>
    <property type="evidence" value="ECO:0007669"/>
    <property type="project" value="TreeGrafter"/>
</dbReference>
<evidence type="ECO:0000256" key="3">
    <source>
        <dbReference type="ARBA" id="ARBA00022679"/>
    </source>
</evidence>
<gene>
    <name evidence="11" type="ORF">AFUS01_LOCUS23817</name>
</gene>
<feature type="transmembrane region" description="Helical" evidence="10">
    <location>
        <begin position="173"/>
        <end position="193"/>
    </location>
</feature>
<keyword evidence="4 10" id="KW-0812">Transmembrane</keyword>
<comment type="subcellular location">
    <subcellularLocation>
        <location evidence="1">Membrane</location>
        <topology evidence="1">Multi-pass membrane protein</topology>
    </subcellularLocation>
</comment>
<dbReference type="GO" id="GO:0034626">
    <property type="term" value="P:fatty acid elongation, polyunsaturated fatty acid"/>
    <property type="evidence" value="ECO:0007669"/>
    <property type="project" value="TreeGrafter"/>
</dbReference>
<dbReference type="InterPro" id="IPR002076">
    <property type="entry name" value="ELO_fam"/>
</dbReference>
<comment type="similarity">
    <text evidence="10">Belongs to the ELO family.</text>
</comment>
<dbReference type="GO" id="GO:0019367">
    <property type="term" value="P:fatty acid elongation, saturated fatty acid"/>
    <property type="evidence" value="ECO:0007669"/>
    <property type="project" value="TreeGrafter"/>
</dbReference>
<dbReference type="Proteomes" id="UP000708208">
    <property type="component" value="Unassembled WGS sequence"/>
</dbReference>
<organism evidence="11 12">
    <name type="scientific">Allacma fusca</name>
    <dbReference type="NCBI Taxonomy" id="39272"/>
    <lineage>
        <taxon>Eukaryota</taxon>
        <taxon>Metazoa</taxon>
        <taxon>Ecdysozoa</taxon>
        <taxon>Arthropoda</taxon>
        <taxon>Hexapoda</taxon>
        <taxon>Collembola</taxon>
        <taxon>Symphypleona</taxon>
        <taxon>Sminthuridae</taxon>
        <taxon>Allacma</taxon>
    </lineage>
</organism>
<feature type="transmembrane region" description="Helical" evidence="10">
    <location>
        <begin position="149"/>
        <end position="167"/>
    </location>
</feature>
<dbReference type="PANTHER" id="PTHR11157:SF17">
    <property type="entry name" value="ELONGATION OF VERY LONG CHAIN FATTY ACIDS PROTEIN 6"/>
    <property type="match status" value="1"/>
</dbReference>
<dbReference type="OrthoDB" id="10259681at2759"/>
<dbReference type="GO" id="GO:0005789">
    <property type="term" value="C:endoplasmic reticulum membrane"/>
    <property type="evidence" value="ECO:0007669"/>
    <property type="project" value="TreeGrafter"/>
</dbReference>
<feature type="transmembrane region" description="Helical" evidence="10">
    <location>
        <begin position="107"/>
        <end position="129"/>
    </location>
</feature>
<evidence type="ECO:0000256" key="6">
    <source>
        <dbReference type="ARBA" id="ARBA00022989"/>
    </source>
</evidence>
<dbReference type="GO" id="GO:0034625">
    <property type="term" value="P:fatty acid elongation, monounsaturated fatty acid"/>
    <property type="evidence" value="ECO:0007669"/>
    <property type="project" value="TreeGrafter"/>
</dbReference>
<comment type="caution">
    <text evidence="11">The sequence shown here is derived from an EMBL/GenBank/DDBJ whole genome shotgun (WGS) entry which is preliminary data.</text>
</comment>
<keyword evidence="9 10" id="KW-0275">Fatty acid biosynthesis</keyword>
<feature type="transmembrane region" description="Helical" evidence="10">
    <location>
        <begin position="243"/>
        <end position="261"/>
    </location>
</feature>
<keyword evidence="7 10" id="KW-0443">Lipid metabolism</keyword>
<keyword evidence="12" id="KW-1185">Reference proteome</keyword>
<dbReference type="GO" id="GO:0030148">
    <property type="term" value="P:sphingolipid biosynthetic process"/>
    <property type="evidence" value="ECO:0007669"/>
    <property type="project" value="TreeGrafter"/>
</dbReference>
<comment type="catalytic activity">
    <reaction evidence="10">
        <text>a very-long-chain acyl-CoA + malonyl-CoA + H(+) = a very-long-chain 3-oxoacyl-CoA + CO2 + CoA</text>
        <dbReference type="Rhea" id="RHEA:32727"/>
        <dbReference type="ChEBI" id="CHEBI:15378"/>
        <dbReference type="ChEBI" id="CHEBI:16526"/>
        <dbReference type="ChEBI" id="CHEBI:57287"/>
        <dbReference type="ChEBI" id="CHEBI:57384"/>
        <dbReference type="ChEBI" id="CHEBI:90725"/>
        <dbReference type="ChEBI" id="CHEBI:90736"/>
        <dbReference type="EC" id="2.3.1.199"/>
    </reaction>
</comment>
<keyword evidence="5 10" id="KW-0276">Fatty acid metabolism</keyword>
<keyword evidence="2 10" id="KW-0444">Lipid biosynthesis</keyword>
<evidence type="ECO:0000313" key="11">
    <source>
        <dbReference type="EMBL" id="CAG7785175.1"/>
    </source>
</evidence>
<reference evidence="11" key="1">
    <citation type="submission" date="2021-06" db="EMBL/GenBank/DDBJ databases">
        <authorList>
            <person name="Hodson N. C."/>
            <person name="Mongue J. A."/>
            <person name="Jaron S. K."/>
        </authorList>
    </citation>
    <scope>NUCLEOTIDE SEQUENCE</scope>
</reference>
<keyword evidence="6 10" id="KW-1133">Transmembrane helix</keyword>
<dbReference type="PANTHER" id="PTHR11157">
    <property type="entry name" value="FATTY ACID ACYL TRANSFERASE-RELATED"/>
    <property type="match status" value="1"/>
</dbReference>
<feature type="transmembrane region" description="Helical" evidence="10">
    <location>
        <begin position="70"/>
        <end position="87"/>
    </location>
</feature>
<keyword evidence="3 10" id="KW-0808">Transferase</keyword>
<accession>A0A8J2KEW5</accession>
<feature type="transmembrane region" description="Helical" evidence="10">
    <location>
        <begin position="40"/>
        <end position="58"/>
    </location>
</feature>
<dbReference type="AlphaFoldDB" id="A0A8J2KEW5"/>
<dbReference type="EMBL" id="CAJVCH010290801">
    <property type="protein sequence ID" value="CAG7785175.1"/>
    <property type="molecule type" value="Genomic_DNA"/>
</dbReference>
<evidence type="ECO:0000256" key="1">
    <source>
        <dbReference type="ARBA" id="ARBA00004141"/>
    </source>
</evidence>
<evidence type="ECO:0000256" key="5">
    <source>
        <dbReference type="ARBA" id="ARBA00022832"/>
    </source>
</evidence>
<evidence type="ECO:0000313" key="12">
    <source>
        <dbReference type="Proteomes" id="UP000708208"/>
    </source>
</evidence>